<dbReference type="AlphaFoldDB" id="A0AAQ3MNM6"/>
<organism evidence="2 3">
    <name type="scientific">Vigna mungo</name>
    <name type="common">Black gram</name>
    <name type="synonym">Phaseolus mungo</name>
    <dbReference type="NCBI Taxonomy" id="3915"/>
    <lineage>
        <taxon>Eukaryota</taxon>
        <taxon>Viridiplantae</taxon>
        <taxon>Streptophyta</taxon>
        <taxon>Embryophyta</taxon>
        <taxon>Tracheophyta</taxon>
        <taxon>Spermatophyta</taxon>
        <taxon>Magnoliopsida</taxon>
        <taxon>eudicotyledons</taxon>
        <taxon>Gunneridae</taxon>
        <taxon>Pentapetalae</taxon>
        <taxon>rosids</taxon>
        <taxon>fabids</taxon>
        <taxon>Fabales</taxon>
        <taxon>Fabaceae</taxon>
        <taxon>Papilionoideae</taxon>
        <taxon>50 kb inversion clade</taxon>
        <taxon>NPAAA clade</taxon>
        <taxon>indigoferoid/millettioid clade</taxon>
        <taxon>Phaseoleae</taxon>
        <taxon>Vigna</taxon>
    </lineage>
</organism>
<evidence type="ECO:0000313" key="2">
    <source>
        <dbReference type="EMBL" id="WVY94502.1"/>
    </source>
</evidence>
<feature type="compositionally biased region" description="Acidic residues" evidence="1">
    <location>
        <begin position="52"/>
        <end position="61"/>
    </location>
</feature>
<evidence type="ECO:0000313" key="3">
    <source>
        <dbReference type="Proteomes" id="UP001374535"/>
    </source>
</evidence>
<name>A0AAQ3MNM6_VIGMU</name>
<feature type="compositionally biased region" description="Acidic residues" evidence="1">
    <location>
        <begin position="29"/>
        <end position="44"/>
    </location>
</feature>
<feature type="region of interest" description="Disordered" evidence="1">
    <location>
        <begin position="80"/>
        <end position="108"/>
    </location>
</feature>
<sequence>MPRKKKSHDPFFTNDSRKRQKPNGKLDRDDEEDAEIESDFDEDGFFAGVDDGSGEDQEIETGAEARKRIAQDYIRMVRQIAQKEKEQKDGEEEEDGDEEDEDGARDSLVAQKLIKEQQEESGRVRRSIASKFVSFFTNCLCLSFRF</sequence>
<feature type="region of interest" description="Disordered" evidence="1">
    <location>
        <begin position="1"/>
        <end position="63"/>
    </location>
</feature>
<gene>
    <name evidence="2" type="ORF">V8G54_033590</name>
</gene>
<feature type="compositionally biased region" description="Acidic residues" evidence="1">
    <location>
        <begin position="89"/>
        <end position="103"/>
    </location>
</feature>
<protein>
    <submittedName>
        <fullName evidence="2">Uncharacterized protein</fullName>
    </submittedName>
</protein>
<reference evidence="2 3" key="1">
    <citation type="journal article" date="2023" name="Life. Sci Alliance">
        <title>Evolutionary insights into 3D genome organization and epigenetic landscape of Vigna mungo.</title>
        <authorList>
            <person name="Junaid A."/>
            <person name="Singh B."/>
            <person name="Bhatia S."/>
        </authorList>
    </citation>
    <scope>NUCLEOTIDE SEQUENCE [LARGE SCALE GENOMIC DNA]</scope>
    <source>
        <strain evidence="2">Urdbean</strain>
    </source>
</reference>
<dbReference type="EMBL" id="CP144691">
    <property type="protein sequence ID" value="WVY94502.1"/>
    <property type="molecule type" value="Genomic_DNA"/>
</dbReference>
<keyword evidence="3" id="KW-1185">Reference proteome</keyword>
<accession>A0AAQ3MNM6</accession>
<proteinExistence type="predicted"/>
<evidence type="ECO:0000256" key="1">
    <source>
        <dbReference type="SAM" id="MobiDB-lite"/>
    </source>
</evidence>
<dbReference type="Proteomes" id="UP001374535">
    <property type="component" value="Chromosome 10"/>
</dbReference>